<keyword evidence="2" id="KW-1185">Reference proteome</keyword>
<dbReference type="RefSeq" id="WP_199263826.1">
    <property type="nucleotide sequence ID" value="NZ_CP054140.1"/>
</dbReference>
<dbReference type="InterPro" id="IPR007398">
    <property type="entry name" value="BioG"/>
</dbReference>
<name>A0A7T5VBT9_9BACT</name>
<dbReference type="Proteomes" id="UP000596092">
    <property type="component" value="Chromosome"/>
</dbReference>
<protein>
    <submittedName>
        <fullName evidence="1">DUF452 family protein</fullName>
    </submittedName>
</protein>
<proteinExistence type="predicted"/>
<evidence type="ECO:0000313" key="1">
    <source>
        <dbReference type="EMBL" id="QQG65010.1"/>
    </source>
</evidence>
<sequence length="219" mass="25438">MQTIWLQQHCHRECILFFNGWGMDQTPFHTLPATRHDLCMVIDYRTLPPIDLQMFADYHRLHLVAWSMGVWAAAHLLAGQADRFTTSTAIGGTLTPIDNQRGIPAESYNAMLDHFTADTVEHFYSSMFDSHEQLTTFLENRPQRPLNELREELAAFRDAALDAGPARNMYSRKIITSRDRIFSARNQRRAWGKDSAEVCNWPHFPFYNLTDWHQLLDTP</sequence>
<dbReference type="AlphaFoldDB" id="A0A7T5VBT9"/>
<dbReference type="Gene3D" id="3.40.50.1820">
    <property type="entry name" value="alpha/beta hydrolase"/>
    <property type="match status" value="1"/>
</dbReference>
<gene>
    <name evidence="1" type="ORF">HP555_03570</name>
</gene>
<dbReference type="EMBL" id="CP054140">
    <property type="protein sequence ID" value="QQG65010.1"/>
    <property type="molecule type" value="Genomic_DNA"/>
</dbReference>
<evidence type="ECO:0000313" key="2">
    <source>
        <dbReference type="Proteomes" id="UP000596092"/>
    </source>
</evidence>
<dbReference type="KEGG" id="dog:HP555_03570"/>
<accession>A0A7T5VBT9</accession>
<organism evidence="1 2">
    <name type="scientific">Desulfobulbus oligotrophicus</name>
    <dbReference type="NCBI Taxonomy" id="1909699"/>
    <lineage>
        <taxon>Bacteria</taxon>
        <taxon>Pseudomonadati</taxon>
        <taxon>Thermodesulfobacteriota</taxon>
        <taxon>Desulfobulbia</taxon>
        <taxon>Desulfobulbales</taxon>
        <taxon>Desulfobulbaceae</taxon>
        <taxon>Desulfobulbus</taxon>
    </lineage>
</organism>
<reference evidence="1 2" key="1">
    <citation type="submission" date="2020-05" db="EMBL/GenBank/DDBJ databases">
        <title>Complete genome of Desulfobulbus oligotrophicus.</title>
        <authorList>
            <person name="Podar M."/>
        </authorList>
    </citation>
    <scope>NUCLEOTIDE SEQUENCE [LARGE SCALE GENOMIC DNA]</scope>
    <source>
        <strain evidence="1 2">Prop6</strain>
    </source>
</reference>
<dbReference type="Pfam" id="PF04301">
    <property type="entry name" value="BioG"/>
    <property type="match status" value="1"/>
</dbReference>
<dbReference type="InterPro" id="IPR029058">
    <property type="entry name" value="AB_hydrolase_fold"/>
</dbReference>
<dbReference type="SUPFAM" id="SSF53474">
    <property type="entry name" value="alpha/beta-Hydrolases"/>
    <property type="match status" value="1"/>
</dbReference>